<dbReference type="Gene3D" id="3.30.559.10">
    <property type="entry name" value="Chloramphenicol acetyltransferase-like domain"/>
    <property type="match status" value="2"/>
</dbReference>
<dbReference type="GO" id="GO:0003824">
    <property type="term" value="F:catalytic activity"/>
    <property type="evidence" value="ECO:0007669"/>
    <property type="project" value="InterPro"/>
</dbReference>
<reference evidence="7 8" key="1">
    <citation type="submission" date="2018-01" db="EMBL/GenBank/DDBJ databases">
        <title>Complete genome sequence of Streptomyces lunaelactis MM109T, a Ferroverdin A producer isolated from cave moonmilk deposits.</title>
        <authorList>
            <person name="Naome A."/>
            <person name="Martinet L."/>
            <person name="Maciejewska M."/>
            <person name="Anderssen S."/>
            <person name="Adam D."/>
            <person name="Tenconi E."/>
            <person name="Deflandre B."/>
            <person name="Arguelles-Arias A."/>
            <person name="Calusinska M."/>
            <person name="Copieters W."/>
            <person name="Karim L."/>
            <person name="Hanikenne M."/>
            <person name="Baurain D."/>
            <person name="van Wezel G."/>
            <person name="Smargiasso N."/>
            <person name="de Pauw E."/>
            <person name="Delfosse P."/>
            <person name="Rigali S."/>
        </authorList>
    </citation>
    <scope>NUCLEOTIDE SEQUENCE [LARGE SCALE GENOMIC DNA]</scope>
    <source>
        <strain evidence="7 8">MM109</strain>
    </source>
</reference>
<dbReference type="FunFam" id="3.40.50.980:FF:000001">
    <property type="entry name" value="Non-ribosomal peptide synthetase"/>
    <property type="match status" value="1"/>
</dbReference>
<evidence type="ECO:0000256" key="5">
    <source>
        <dbReference type="SAM" id="MobiDB-lite"/>
    </source>
</evidence>
<dbReference type="PANTHER" id="PTHR45527">
    <property type="entry name" value="NONRIBOSOMAL PEPTIDE SYNTHETASE"/>
    <property type="match status" value="1"/>
</dbReference>
<dbReference type="InterPro" id="IPR000873">
    <property type="entry name" value="AMP-dep_synth/lig_dom"/>
</dbReference>
<dbReference type="Gene3D" id="3.30.300.30">
    <property type="match status" value="2"/>
</dbReference>
<dbReference type="PROSITE" id="PS50075">
    <property type="entry name" value="CARRIER"/>
    <property type="match status" value="2"/>
</dbReference>
<feature type="domain" description="Carrier" evidence="6">
    <location>
        <begin position="2115"/>
        <end position="2189"/>
    </location>
</feature>
<comment type="cofactor">
    <cofactor evidence="1">
        <name>pantetheine 4'-phosphate</name>
        <dbReference type="ChEBI" id="CHEBI:47942"/>
    </cofactor>
</comment>
<dbReference type="OrthoDB" id="2472181at2"/>
<dbReference type="GO" id="GO:0043041">
    <property type="term" value="P:amino acid activation for nonribosomal peptide biosynthetic process"/>
    <property type="evidence" value="ECO:0007669"/>
    <property type="project" value="TreeGrafter"/>
</dbReference>
<gene>
    <name evidence="7" type="ORF">SLUN_13785</name>
</gene>
<dbReference type="FunFam" id="3.30.300.30:FF:000010">
    <property type="entry name" value="Enterobactin synthetase component F"/>
    <property type="match status" value="1"/>
</dbReference>
<dbReference type="Gene3D" id="3.40.50.980">
    <property type="match status" value="4"/>
</dbReference>
<dbReference type="InterPro" id="IPR036736">
    <property type="entry name" value="ACP-like_sf"/>
</dbReference>
<dbReference type="InterPro" id="IPR020806">
    <property type="entry name" value="PKS_PP-bd"/>
</dbReference>
<dbReference type="GO" id="GO:0044550">
    <property type="term" value="P:secondary metabolite biosynthetic process"/>
    <property type="evidence" value="ECO:0007669"/>
    <property type="project" value="TreeGrafter"/>
</dbReference>
<dbReference type="SUPFAM" id="SSF52777">
    <property type="entry name" value="CoA-dependent acyltransferases"/>
    <property type="match status" value="4"/>
</dbReference>
<dbReference type="GO" id="GO:0008610">
    <property type="term" value="P:lipid biosynthetic process"/>
    <property type="evidence" value="ECO:0007669"/>
    <property type="project" value="UniProtKB-ARBA"/>
</dbReference>
<dbReference type="InterPro" id="IPR020845">
    <property type="entry name" value="AMP-binding_CS"/>
</dbReference>
<dbReference type="Pfam" id="PF00501">
    <property type="entry name" value="AMP-binding"/>
    <property type="match status" value="2"/>
</dbReference>
<dbReference type="GO" id="GO:0031177">
    <property type="term" value="F:phosphopantetheine binding"/>
    <property type="evidence" value="ECO:0007669"/>
    <property type="project" value="InterPro"/>
</dbReference>
<dbReference type="InterPro" id="IPR001242">
    <property type="entry name" value="Condensation_dom"/>
</dbReference>
<evidence type="ECO:0000256" key="4">
    <source>
        <dbReference type="ARBA" id="ARBA00022553"/>
    </source>
</evidence>
<dbReference type="InterPro" id="IPR006162">
    <property type="entry name" value="Ppantetheine_attach_site"/>
</dbReference>
<dbReference type="FunFam" id="2.30.38.10:FF:000001">
    <property type="entry name" value="Non-ribosomal peptide synthetase PvdI"/>
    <property type="match status" value="1"/>
</dbReference>
<keyword evidence="8" id="KW-1185">Reference proteome</keyword>
<feature type="domain" description="Carrier" evidence="6">
    <location>
        <begin position="1048"/>
        <end position="1122"/>
    </location>
</feature>
<dbReference type="SMART" id="SM00823">
    <property type="entry name" value="PKS_PP"/>
    <property type="match status" value="2"/>
</dbReference>
<organism evidence="7 8">
    <name type="scientific">Streptomyces lunaelactis</name>
    <dbReference type="NCBI Taxonomy" id="1535768"/>
    <lineage>
        <taxon>Bacteria</taxon>
        <taxon>Bacillati</taxon>
        <taxon>Actinomycetota</taxon>
        <taxon>Actinomycetes</taxon>
        <taxon>Kitasatosporales</taxon>
        <taxon>Streptomycetaceae</taxon>
        <taxon>Streptomyces</taxon>
    </lineage>
</organism>
<evidence type="ECO:0000256" key="2">
    <source>
        <dbReference type="ARBA" id="ARBA00006432"/>
    </source>
</evidence>
<dbReference type="InterPro" id="IPR009081">
    <property type="entry name" value="PP-bd_ACP"/>
</dbReference>
<dbReference type="Gene3D" id="2.30.38.10">
    <property type="entry name" value="Luciferase, Domain 3"/>
    <property type="match status" value="2"/>
</dbReference>
<evidence type="ECO:0000313" key="7">
    <source>
        <dbReference type="EMBL" id="AVZ73096.1"/>
    </source>
</evidence>
<dbReference type="GO" id="GO:0005737">
    <property type="term" value="C:cytoplasm"/>
    <property type="evidence" value="ECO:0007669"/>
    <property type="project" value="TreeGrafter"/>
</dbReference>
<comment type="similarity">
    <text evidence="2">Belongs to the ATP-dependent AMP-binding enzyme family.</text>
</comment>
<dbReference type="PANTHER" id="PTHR45527:SF1">
    <property type="entry name" value="FATTY ACID SYNTHASE"/>
    <property type="match status" value="1"/>
</dbReference>
<accession>A0A2R4T1U3</accession>
<dbReference type="InterPro" id="IPR023213">
    <property type="entry name" value="CAT-like_dom_sf"/>
</dbReference>
<dbReference type="PROSITE" id="PS00455">
    <property type="entry name" value="AMP_BINDING"/>
    <property type="match status" value="2"/>
</dbReference>
<dbReference type="SUPFAM" id="SSF47336">
    <property type="entry name" value="ACP-like"/>
    <property type="match status" value="2"/>
</dbReference>
<evidence type="ECO:0000256" key="3">
    <source>
        <dbReference type="ARBA" id="ARBA00022450"/>
    </source>
</evidence>
<dbReference type="CDD" id="cd19531">
    <property type="entry name" value="LCL_NRPS-like"/>
    <property type="match status" value="1"/>
</dbReference>
<dbReference type="InterPro" id="IPR025110">
    <property type="entry name" value="AMP-bd_C"/>
</dbReference>
<proteinExistence type="inferred from homology"/>
<evidence type="ECO:0000256" key="1">
    <source>
        <dbReference type="ARBA" id="ARBA00001957"/>
    </source>
</evidence>
<evidence type="ECO:0000313" key="8">
    <source>
        <dbReference type="Proteomes" id="UP000244201"/>
    </source>
</evidence>
<dbReference type="PROSITE" id="PS00012">
    <property type="entry name" value="PHOSPHOPANTETHEINE"/>
    <property type="match status" value="1"/>
</dbReference>
<dbReference type="KEGG" id="slk:SLUN_13785"/>
<dbReference type="CDD" id="cd05930">
    <property type="entry name" value="A_NRPS"/>
    <property type="match status" value="2"/>
</dbReference>
<dbReference type="GO" id="GO:0017000">
    <property type="term" value="P:antibiotic biosynthetic process"/>
    <property type="evidence" value="ECO:0007669"/>
    <property type="project" value="UniProtKB-ARBA"/>
</dbReference>
<dbReference type="EMBL" id="CP026304">
    <property type="protein sequence ID" value="AVZ73096.1"/>
    <property type="molecule type" value="Genomic_DNA"/>
</dbReference>
<sequence>MTRPQGGASNAAAPDASAAPDAAALRAELLRRRLSGAGAGAGAARPGRGIPRVRRGESLALSSGQRQFWFLHQLAPEAPEYVLPMAYRLRGSLAEQALREAFDLLAGRHEILRTRYVLEGAEPRQIIDPPGPAGLVRANRGGLGAQEREAEAERCLKDAALRPLDLAQEPPMRVHLTRFADDDHLLVVVLHHIVCDAATRLLLLAELSELYAACAEGRTPRLAAEPVQFADYAAWLNARQDGPEVREDSEWWLRQLAGITPLDLPTDRPRGAVRSWAGDTETFTVPQPVAVRLRALAQEHGASLFMVTLTAFQALLARHTGGRDIAVGTAVSARTRSELVTMAGYAFNTLVMRARWDGDPSFGQLLAANRDTVLASLDHASAPFDRLAESLELERDLSTTPVYQVMFDLAEAAGGAAEPLRLPGVAVSAVDVPQGVARFDLTVHLEERPDGSLHGALEYATALFDPATAKRLTGQYARLLDAASAAPGEPVAALDIFDPDERTLLLAGRTDPVGTRTPLDAGALRPVHETITSQAATTPDAVAVFHGDREVTYRELDSYAGKMGHLLRELGAGPEQSVAVLLDIGPEVVSTLLGIWRTGGAYVPLDPGYPDDRLAYMVADTGAQIIVTERRYADRLAGLGVRLVVVDDPQDRAVLQRCPSTPLVPPPGGYDLDHLAYVIYTSGSTGRPKGVLVSHRGLANYLGWTVDAYASAGTGGAPFFSSLAFDLGVPDLYTPLMTGQPVHLLCQDADVTELGRLLTLRAPYAFVKLTPGHLDLLTQQLTDEETASLAGVVIAAGDSFTGRLANRWLRKAGPGGTRLAAEYGPTEITVGNSAYFLEGPQDAELVSIGRAIPHTTMRVLDEGLRPVPVGGIGEVCVSGIGLARGYARRPAQTAERFLPDPYGKPGERLYRTGDLARVLPDGNLDFVSRADHQVKLRGYRIEPGEIETALIALPGVGEAVALVREDSRGDRRLVAYLVPGQGTGEEGDADPLAPELLRERLETVLPDYMIPSAFVTLDALPLTANGKLDRAALPVPGRDAAAVGEHIAPSTDEERAMAAVWCGVLGLDRVGVHDNFFDLGGDSMRAVALAGALREKGLPVAVRDIFEHRTVAGLCRVLSRGGGGGGERFTPVEPFALISEWDRDALPADAVDAYPLSRTQAGMFIEMYSDAEHRYHNITSFRIRDDLPFDPAAFQQAADLVVARHEVMRTSFVFTGYSRPLQIVHAAASMPCLHDDLRHLPEPQRWPALTEFADRDRMRLLDVGRAPLMRMATHVLDDEGWWLSITEGHPAIEGWSYHNQLMEMLNAYRRIRDGQEPDPAPPRLALRYADFIAAELRSLGSTEDRTYWRTLVDAHEKFRVPPGWAGEREEQEESDGRYRIDIPLYDLEPGLRALATRTEVPYKSVLHAAHSKVLSLLTRQRTFRGGMVIDARPEVRGADRVSGMYLNSVPFPYERTARTWGDLARQVFDTEVGLWPHRRFPMPAMRQEGGERHLVDVLFHYLDFYQVDAGLVDSAASRDVSPNEFPLVVGTPTTGLLSIASRTRVLDRDRAQRLARLYRAVLADMAATGPEGDATLGYPEAGERGIDVLAHPGTPRPLDTLAAFEEQVRRTPGSTAVVMGAAQLTYAELDARANRLARRLQTLGAGPEACVGVLLDRSPALVVALLAVWKSGAAYVPVDPCTPDAQLHTLLGGADCRIVVTDTGYRRRVAPFTALVVDAPGEHEAQRALPCTPPVRLDDQDRLAYVLHTSGSTGRPKGVAVSHRALGHYLDWAVGNYFTEPSGGAPFFTSVGADLGVPALFGPLLTGRTVHLLPQRCEPAEFGELLSAGAPYAFVGLTPGHLALLEEQLDDKELAALAPLLVSAGEALPSSQAERVAVRVAAAGRTLRLVAEYGPTEATVAASAYRTDGLAVRDLVPMGRALPGTTLRVLDEHLSPVPDGAVGEVHIGGPGLARGYARRPGHTAERFLPDPYGPPGSRLYRTGDLARVLPGGELEFAGRTDRQLKVRGHRVEPAETEAALLADPRVREALVVAVPRDVGGSTTAVWVVPAEGAVGVTGTALRRALREVLPEPLVPATYRIVTALPLTENGKYDRRAMARDSAERPAGGTSPAYTAPRTTTERRLAEVWKQVLGLQRVGVHDRFRDLGGDSLLSLSVLAASRSAGLALDLSTILRHSTVAALAAAHDTAKES</sequence>
<dbReference type="Pfam" id="PF00668">
    <property type="entry name" value="Condensation"/>
    <property type="match status" value="2"/>
</dbReference>
<feature type="region of interest" description="Disordered" evidence="5">
    <location>
        <begin position="2097"/>
        <end position="2117"/>
    </location>
</feature>
<dbReference type="InterPro" id="IPR029058">
    <property type="entry name" value="AB_hydrolase_fold"/>
</dbReference>
<keyword evidence="3" id="KW-0596">Phosphopantetheine</keyword>
<dbReference type="Gene3D" id="3.40.50.1820">
    <property type="entry name" value="alpha/beta hydrolase"/>
    <property type="match status" value="1"/>
</dbReference>
<dbReference type="Pfam" id="PF00550">
    <property type="entry name" value="PP-binding"/>
    <property type="match status" value="2"/>
</dbReference>
<evidence type="ECO:0000259" key="6">
    <source>
        <dbReference type="PROSITE" id="PS50075"/>
    </source>
</evidence>
<dbReference type="SUPFAM" id="SSF56801">
    <property type="entry name" value="Acetyl-CoA synthetase-like"/>
    <property type="match status" value="2"/>
</dbReference>
<protein>
    <submittedName>
        <fullName evidence="7">Non-ribosomal peptide synthetase</fullName>
    </submittedName>
</protein>
<dbReference type="Proteomes" id="UP000244201">
    <property type="component" value="Chromosome"/>
</dbReference>
<dbReference type="Gene3D" id="1.10.1200.10">
    <property type="entry name" value="ACP-like"/>
    <property type="match status" value="1"/>
</dbReference>
<dbReference type="NCBIfam" id="TIGR01733">
    <property type="entry name" value="AA-adenyl-dom"/>
    <property type="match status" value="2"/>
</dbReference>
<dbReference type="FunFam" id="1.10.1200.10:FF:000005">
    <property type="entry name" value="Nonribosomal peptide synthetase 1"/>
    <property type="match status" value="2"/>
</dbReference>
<dbReference type="InterPro" id="IPR045851">
    <property type="entry name" value="AMP-bd_C_sf"/>
</dbReference>
<keyword evidence="4" id="KW-0597">Phosphoprotein</keyword>
<dbReference type="Pfam" id="PF13193">
    <property type="entry name" value="AMP-binding_C"/>
    <property type="match status" value="2"/>
</dbReference>
<name>A0A2R4T1U3_9ACTN</name>
<dbReference type="InterPro" id="IPR010071">
    <property type="entry name" value="AA_adenyl_dom"/>
</dbReference>
<dbReference type="Gene3D" id="3.30.559.30">
    <property type="entry name" value="Nonribosomal peptide synthetase, condensation domain"/>
    <property type="match status" value="2"/>
</dbReference>